<dbReference type="AlphaFoldDB" id="A0AAE4U665"/>
<feature type="compositionally biased region" description="Acidic residues" evidence="1">
    <location>
        <begin position="129"/>
        <end position="140"/>
    </location>
</feature>
<evidence type="ECO:0000313" key="4">
    <source>
        <dbReference type="Proteomes" id="UP001185873"/>
    </source>
</evidence>
<sequence>MMPTPASQPSLRPLRPHRDPGATRHPHRRAGGLVAAALAVVLVGSGCAALTGDTGADEVDQFLAALNRGDVTGAAALTTDPAAAEETIIASVEGMGLPAISATTTGDDGRPDRDPVTVEITWDMSAAGADDEGADDEGGENEGGADGSGDDDEAGSGPAGGDEAAGAGTRSVTTRGEVRTTEVGDQWKVQWAPTVLDTRLAEGGRLTFAEELDWDTDILDRTGEPLMQWTPVTAVTLAPDAAGSADAVASLVSGAAPTITGQTIRDGMAEAGDQPYQVVALRPADIDPIRDQLAAVPGVSLPEQGQLIRTDRDLDSPALDGLPNAWTEALQSEAGWSAQIVNPGAEPIEIGGAPAGEVDDLVSMVQISMQREAQRAVDGSGLAASIVAIQPSTGGVLAVAQNSAADRQGPVSLQGRFPPGSTFKVVTTAAALSAGVVGPDEIVPCPASVTVSGRTIPNDDDFELGPVPLETAFARSCNTTQAVISDRLEPAAMKDTAATLGLGVGFFTPGLNTYTGEVPVTEQGPGRVEAAIGQGEVLASPFGMAVMTASLANGGRMILPQLIDGMPAVANDSPEPLDPAVVDTLRRYMVQTVQSGTATAARSVPGLGGKTGTAEVGSGPAHGWFVGFTGDIAVAVLLEGADSSGPAVELAADFLGGVGQPAPLAAR</sequence>
<dbReference type="GO" id="GO:0071972">
    <property type="term" value="F:peptidoglycan L,D-transpeptidase activity"/>
    <property type="evidence" value="ECO:0007669"/>
    <property type="project" value="TreeGrafter"/>
</dbReference>
<comment type="caution">
    <text evidence="3">The sequence shown here is derived from an EMBL/GenBank/DDBJ whole genome shotgun (WGS) entry which is preliminary data.</text>
</comment>
<protein>
    <submittedName>
        <fullName evidence="3">Penicillin-binding transpeptidase domain-containing protein</fullName>
    </submittedName>
</protein>
<feature type="compositionally biased region" description="Polar residues" evidence="1">
    <location>
        <begin position="1"/>
        <end position="10"/>
    </location>
</feature>
<gene>
    <name evidence="3" type="ORF">R3P82_15920</name>
</gene>
<evidence type="ECO:0000313" key="3">
    <source>
        <dbReference type="EMBL" id="MDV6300597.1"/>
    </source>
</evidence>
<dbReference type="Gene3D" id="3.40.710.10">
    <property type="entry name" value="DD-peptidase/beta-lactamase superfamily"/>
    <property type="match status" value="1"/>
</dbReference>
<organism evidence="3 4">
    <name type="scientific">Dietzia maris</name>
    <dbReference type="NCBI Taxonomy" id="37915"/>
    <lineage>
        <taxon>Bacteria</taxon>
        <taxon>Bacillati</taxon>
        <taxon>Actinomycetota</taxon>
        <taxon>Actinomycetes</taxon>
        <taxon>Mycobacteriales</taxon>
        <taxon>Dietziaceae</taxon>
        <taxon>Dietzia</taxon>
    </lineage>
</organism>
<dbReference type="InterPro" id="IPR012338">
    <property type="entry name" value="Beta-lactam/transpept-like"/>
</dbReference>
<feature type="region of interest" description="Disordered" evidence="1">
    <location>
        <begin position="1"/>
        <end position="28"/>
    </location>
</feature>
<reference evidence="3" key="1">
    <citation type="submission" date="2023-10" db="EMBL/GenBank/DDBJ databases">
        <title>Development of a sustainable strategy for remediation of hydrocarbon-contaminated territories based on the waste exchange concept.</title>
        <authorList>
            <person name="Krivoruchko A."/>
        </authorList>
    </citation>
    <scope>NUCLEOTIDE SEQUENCE</scope>
    <source>
        <strain evidence="3">IEGM 1175</strain>
    </source>
</reference>
<dbReference type="GO" id="GO:0071555">
    <property type="term" value="P:cell wall organization"/>
    <property type="evidence" value="ECO:0007669"/>
    <property type="project" value="TreeGrafter"/>
</dbReference>
<dbReference type="PANTHER" id="PTHR30627">
    <property type="entry name" value="PEPTIDOGLYCAN D,D-TRANSPEPTIDASE"/>
    <property type="match status" value="1"/>
</dbReference>
<evidence type="ECO:0000259" key="2">
    <source>
        <dbReference type="Pfam" id="PF00905"/>
    </source>
</evidence>
<dbReference type="Pfam" id="PF00905">
    <property type="entry name" value="Transpeptidase"/>
    <property type="match status" value="1"/>
</dbReference>
<evidence type="ECO:0000256" key="1">
    <source>
        <dbReference type="SAM" id="MobiDB-lite"/>
    </source>
</evidence>
<dbReference type="GO" id="GO:0005886">
    <property type="term" value="C:plasma membrane"/>
    <property type="evidence" value="ECO:0007669"/>
    <property type="project" value="TreeGrafter"/>
</dbReference>
<accession>A0AAE4U665</accession>
<proteinExistence type="predicted"/>
<feature type="region of interest" description="Disordered" evidence="1">
    <location>
        <begin position="125"/>
        <end position="179"/>
    </location>
</feature>
<name>A0AAE4U665_9ACTN</name>
<dbReference type="RefSeq" id="WP_317471048.1">
    <property type="nucleotide sequence ID" value="NZ_JAWLKJ010000004.1"/>
</dbReference>
<dbReference type="EMBL" id="JAWLKJ010000004">
    <property type="protein sequence ID" value="MDV6300597.1"/>
    <property type="molecule type" value="Genomic_DNA"/>
</dbReference>
<dbReference type="PANTHER" id="PTHR30627:SF24">
    <property type="entry name" value="PENICILLIN-BINDING PROTEIN 4B"/>
    <property type="match status" value="1"/>
</dbReference>
<dbReference type="GO" id="GO:0008658">
    <property type="term" value="F:penicillin binding"/>
    <property type="evidence" value="ECO:0007669"/>
    <property type="project" value="InterPro"/>
</dbReference>
<feature type="domain" description="Penicillin-binding protein transpeptidase" evidence="2">
    <location>
        <begin position="385"/>
        <end position="644"/>
    </location>
</feature>
<dbReference type="SUPFAM" id="SSF56601">
    <property type="entry name" value="beta-lactamase/transpeptidase-like"/>
    <property type="match status" value="1"/>
</dbReference>
<dbReference type="InterPro" id="IPR050515">
    <property type="entry name" value="Beta-lactam/transpept"/>
</dbReference>
<feature type="compositionally biased region" description="Low complexity" evidence="1">
    <location>
        <begin position="161"/>
        <end position="175"/>
    </location>
</feature>
<dbReference type="Proteomes" id="UP001185873">
    <property type="component" value="Unassembled WGS sequence"/>
</dbReference>
<dbReference type="InterPro" id="IPR001460">
    <property type="entry name" value="PCN-bd_Tpept"/>
</dbReference>